<evidence type="ECO:0000313" key="2">
    <source>
        <dbReference type="EMBL" id="SHG98935.1"/>
    </source>
</evidence>
<sequence>MTHCKVYLAAEERGDIGWRTVLGTHGLSGEDLFGDAALIDLLDHFPREHLYALNMGHDPCRSDQNHLVCHDGVSGAELLQAVRSGRLWLNVTRVDRVDARYRRLIDRLYNELRLQTPLQRAAAVPDRSQGTLLISSPGALVYFHADAPSSVLWHLRGRKRVWIYPTLDERFMSAALLEDLFAGARHEYLPYRPDFDLSADVYDLEPGQWLCWPQNAPHRVQNLDGLNVSLSTEHFSRDSCRRAQLYRANRYLRRHWRLAQPSACETGVTARAKVWVQRVARRLGLDPVPRTVDQPVLRISPAAPDGVVVLERAGP</sequence>
<evidence type="ECO:0000313" key="3">
    <source>
        <dbReference type="Proteomes" id="UP000199758"/>
    </source>
</evidence>
<feature type="domain" description="JmjC" evidence="1">
    <location>
        <begin position="100"/>
        <end position="263"/>
    </location>
</feature>
<gene>
    <name evidence="2" type="ORF">SAMN04488068_2131</name>
</gene>
<dbReference type="Proteomes" id="UP000199758">
    <property type="component" value="Unassembled WGS sequence"/>
</dbReference>
<dbReference type="AlphaFoldDB" id="A0A1M5PB79"/>
<reference evidence="2 3" key="1">
    <citation type="submission" date="2016-11" db="EMBL/GenBank/DDBJ databases">
        <authorList>
            <person name="Jaros S."/>
            <person name="Januszkiewicz K."/>
            <person name="Wedrychowicz H."/>
        </authorList>
    </citation>
    <scope>NUCLEOTIDE SEQUENCE [LARGE SCALE GENOMIC DNA]</scope>
    <source>
        <strain evidence="2 3">CGMCC 1.7049</strain>
    </source>
</reference>
<dbReference type="RefSeq" id="WP_072897292.1">
    <property type="nucleotide sequence ID" value="NZ_FQWZ01000004.1"/>
</dbReference>
<dbReference type="InterPro" id="IPR003347">
    <property type="entry name" value="JmjC_dom"/>
</dbReference>
<keyword evidence="3" id="KW-1185">Reference proteome</keyword>
<accession>A0A1M5PB79</accession>
<dbReference type="Gene3D" id="2.60.120.650">
    <property type="entry name" value="Cupin"/>
    <property type="match status" value="1"/>
</dbReference>
<name>A0A1M5PB79_9GAMM</name>
<organism evidence="2 3">
    <name type="scientific">Hydrocarboniphaga daqingensis</name>
    <dbReference type="NCBI Taxonomy" id="490188"/>
    <lineage>
        <taxon>Bacteria</taxon>
        <taxon>Pseudomonadati</taxon>
        <taxon>Pseudomonadota</taxon>
        <taxon>Gammaproteobacteria</taxon>
        <taxon>Nevskiales</taxon>
        <taxon>Nevskiaceae</taxon>
        <taxon>Hydrocarboniphaga</taxon>
    </lineage>
</organism>
<dbReference type="STRING" id="490188.SAMN04488068_2131"/>
<protein>
    <recommendedName>
        <fullName evidence="1">JmjC domain-containing protein</fullName>
    </recommendedName>
</protein>
<dbReference type="SUPFAM" id="SSF51197">
    <property type="entry name" value="Clavaminate synthase-like"/>
    <property type="match status" value="1"/>
</dbReference>
<dbReference type="EMBL" id="FQWZ01000004">
    <property type="protein sequence ID" value="SHG98935.1"/>
    <property type="molecule type" value="Genomic_DNA"/>
</dbReference>
<evidence type="ECO:0000259" key="1">
    <source>
        <dbReference type="PROSITE" id="PS51184"/>
    </source>
</evidence>
<dbReference type="PROSITE" id="PS51184">
    <property type="entry name" value="JMJC"/>
    <property type="match status" value="1"/>
</dbReference>
<dbReference type="OrthoDB" id="7977346at2"/>
<proteinExistence type="predicted"/>